<evidence type="ECO:0000313" key="4">
    <source>
        <dbReference type="Proteomes" id="UP000747542"/>
    </source>
</evidence>
<evidence type="ECO:0000259" key="2">
    <source>
        <dbReference type="Pfam" id="PF13409"/>
    </source>
</evidence>
<dbReference type="Gene3D" id="1.20.1050.10">
    <property type="match status" value="1"/>
</dbReference>
<organism evidence="3 4">
    <name type="scientific">Homarus americanus</name>
    <name type="common">American lobster</name>
    <dbReference type="NCBI Taxonomy" id="6706"/>
    <lineage>
        <taxon>Eukaryota</taxon>
        <taxon>Metazoa</taxon>
        <taxon>Ecdysozoa</taxon>
        <taxon>Arthropoda</taxon>
        <taxon>Crustacea</taxon>
        <taxon>Multicrustacea</taxon>
        <taxon>Malacostraca</taxon>
        <taxon>Eumalacostraca</taxon>
        <taxon>Eucarida</taxon>
        <taxon>Decapoda</taxon>
        <taxon>Pleocyemata</taxon>
        <taxon>Astacidea</taxon>
        <taxon>Nephropoidea</taxon>
        <taxon>Nephropidae</taxon>
        <taxon>Homarus</taxon>
    </lineage>
</organism>
<comment type="caution">
    <text evidence="3">The sequence shown here is derived from an EMBL/GenBank/DDBJ whole genome shotgun (WGS) entry which is preliminary data.</text>
</comment>
<dbReference type="InterPro" id="IPR004045">
    <property type="entry name" value="Glutathione_S-Trfase_N"/>
</dbReference>
<feature type="domain" description="GST N-terminal" evidence="2">
    <location>
        <begin position="36"/>
        <end position="77"/>
    </location>
</feature>
<dbReference type="AlphaFoldDB" id="A0A8J5MP17"/>
<dbReference type="GO" id="GO:0004364">
    <property type="term" value="F:glutathione transferase activity"/>
    <property type="evidence" value="ECO:0007669"/>
    <property type="project" value="TreeGrafter"/>
</dbReference>
<reference evidence="3" key="1">
    <citation type="journal article" date="2021" name="Sci. Adv.">
        <title>The American lobster genome reveals insights on longevity, neural, and immune adaptations.</title>
        <authorList>
            <person name="Polinski J.M."/>
            <person name="Zimin A.V."/>
            <person name="Clark K.F."/>
            <person name="Kohn A.B."/>
            <person name="Sadowski N."/>
            <person name="Timp W."/>
            <person name="Ptitsyn A."/>
            <person name="Khanna P."/>
            <person name="Romanova D.Y."/>
            <person name="Williams P."/>
            <person name="Greenwood S.J."/>
            <person name="Moroz L.L."/>
            <person name="Walt D.R."/>
            <person name="Bodnar A.G."/>
        </authorList>
    </citation>
    <scope>NUCLEOTIDE SEQUENCE</scope>
    <source>
        <strain evidence="3">GMGI-L3</strain>
    </source>
</reference>
<dbReference type="GO" id="GO:0045174">
    <property type="term" value="F:glutathione dehydrogenase (ascorbate) activity"/>
    <property type="evidence" value="ECO:0007669"/>
    <property type="project" value="TreeGrafter"/>
</dbReference>
<dbReference type="InterPro" id="IPR036249">
    <property type="entry name" value="Thioredoxin-like_sf"/>
</dbReference>
<evidence type="ECO:0000313" key="3">
    <source>
        <dbReference type="EMBL" id="KAG7158556.1"/>
    </source>
</evidence>
<evidence type="ECO:0000256" key="1">
    <source>
        <dbReference type="ARBA" id="ARBA00011067"/>
    </source>
</evidence>
<dbReference type="InterPro" id="IPR036282">
    <property type="entry name" value="Glutathione-S-Trfase_C_sf"/>
</dbReference>
<dbReference type="Gene3D" id="3.40.30.10">
    <property type="entry name" value="Glutaredoxin"/>
    <property type="match status" value="1"/>
</dbReference>
<dbReference type="SUPFAM" id="SSF47616">
    <property type="entry name" value="GST C-terminal domain-like"/>
    <property type="match status" value="1"/>
</dbReference>
<dbReference type="InterPro" id="IPR050983">
    <property type="entry name" value="GST_Omega/HSP26"/>
</dbReference>
<dbReference type="Proteomes" id="UP000747542">
    <property type="component" value="Unassembled WGS sequence"/>
</dbReference>
<name>A0A8J5MP17_HOMAM</name>
<accession>A0A8J5MP17</accession>
<keyword evidence="4" id="KW-1185">Reference proteome</keyword>
<comment type="similarity">
    <text evidence="1">Belongs to the GST superfamily. Omega family.</text>
</comment>
<dbReference type="GO" id="GO:0005737">
    <property type="term" value="C:cytoplasm"/>
    <property type="evidence" value="ECO:0007669"/>
    <property type="project" value="TreeGrafter"/>
</dbReference>
<protein>
    <submittedName>
        <fullName evidence="3">Pyrimidodiazepine synthase-like 2</fullName>
    </submittedName>
</protein>
<sequence length="192" mass="21560">MAGKGSLGSVVTMTSKHLGKGSVCPPLAKGVLRCYTMKHEVVYVNLKTKPDWLFEKNPRGKVPILEYNGRLLSESLVTRPLFRLFYSRGEGDEEFVSKECSDFKAGLGVFEKELTKRGTRFFGGDTPERLPLAELIAGEAGVVSRECFPKMVTWIKEMMRDSSVKATYLPPEVHANFLTTFDPDDLRLKSYL</sequence>
<dbReference type="Pfam" id="PF13409">
    <property type="entry name" value="GST_N_2"/>
    <property type="match status" value="1"/>
</dbReference>
<dbReference type="GO" id="GO:0006749">
    <property type="term" value="P:glutathione metabolic process"/>
    <property type="evidence" value="ECO:0007669"/>
    <property type="project" value="TreeGrafter"/>
</dbReference>
<dbReference type="PANTHER" id="PTHR43968:SF6">
    <property type="entry name" value="GLUTATHIONE S-TRANSFERASE OMEGA"/>
    <property type="match status" value="1"/>
</dbReference>
<dbReference type="SUPFAM" id="SSF52833">
    <property type="entry name" value="Thioredoxin-like"/>
    <property type="match status" value="1"/>
</dbReference>
<dbReference type="PANTHER" id="PTHR43968">
    <property type="match status" value="1"/>
</dbReference>
<dbReference type="EMBL" id="JAHLQT010034664">
    <property type="protein sequence ID" value="KAG7158556.1"/>
    <property type="molecule type" value="Genomic_DNA"/>
</dbReference>
<gene>
    <name evidence="3" type="primary">Se-L2</name>
    <name evidence="3" type="ORF">Hamer_G024844</name>
</gene>
<proteinExistence type="inferred from homology"/>